<feature type="domain" description="CusB-like beta-barrel" evidence="4">
    <location>
        <begin position="236"/>
        <end position="310"/>
    </location>
</feature>
<dbReference type="InterPro" id="IPR058627">
    <property type="entry name" value="MdtA-like_C"/>
</dbReference>
<dbReference type="SUPFAM" id="SSF111369">
    <property type="entry name" value="HlyD-like secretion proteins"/>
    <property type="match status" value="1"/>
</dbReference>
<gene>
    <name evidence="6" type="ORF">J9253_20470</name>
</gene>
<dbReference type="InterPro" id="IPR058792">
    <property type="entry name" value="Beta-barrel_RND_2"/>
</dbReference>
<keyword evidence="7" id="KW-1185">Reference proteome</keyword>
<dbReference type="Gene3D" id="6.10.140.1990">
    <property type="match status" value="1"/>
</dbReference>
<dbReference type="NCBIfam" id="TIGR01730">
    <property type="entry name" value="RND_mfp"/>
    <property type="match status" value="1"/>
</dbReference>
<proteinExistence type="inferred from homology"/>
<dbReference type="Gene3D" id="2.40.50.100">
    <property type="match status" value="1"/>
</dbReference>
<sequence length="395" mass="41406">MKSPLLRKIILPLIVLVILGGFGWVVTQQGPMAPTQVTVAPVTRQAIAASIFGIGTVEARYSYRIGPTAAGRIKQVLVDVGDSVQAGQTLAVMEGVDLEARIQAAGLAAERASASIASATAQTKEAAARLSLAQREAQRQRELAAKALVSQSSSDTRQQDLAVTTAAVEASKAALEVANKEQQRLQAEQQVLRQQQANLVLTAPVAGMITTRDAEAGTTLVAGQPVLTLADPQSYWVKARIDQSQALGLRAGQAASITLRSAPQQALAGKLIRIEPISDSITEERIVGIAFTPVPAALSSGELAEVTLQTGQKAAVLVIPNAAIQQHDGQTGVWKLNGDNTLQFTPVQTGIQSLDGQVEILSGLQADDNIVVYTSKTLSATSKIKVVQQLAGVKP</sequence>
<feature type="coiled-coil region" evidence="3">
    <location>
        <begin position="168"/>
        <end position="198"/>
    </location>
</feature>
<protein>
    <submittedName>
        <fullName evidence="6">Efflux RND transporter periplasmic adaptor subunit</fullName>
    </submittedName>
</protein>
<evidence type="ECO:0000256" key="1">
    <source>
        <dbReference type="ARBA" id="ARBA00009477"/>
    </source>
</evidence>
<dbReference type="Pfam" id="PF25954">
    <property type="entry name" value="Beta-barrel_RND_2"/>
    <property type="match status" value="1"/>
</dbReference>
<evidence type="ECO:0000313" key="6">
    <source>
        <dbReference type="EMBL" id="QTR46313.1"/>
    </source>
</evidence>
<keyword evidence="2 3" id="KW-0175">Coiled coil</keyword>
<name>A0ABX7WVM5_9GAMM</name>
<dbReference type="PANTHER" id="PTHR30469">
    <property type="entry name" value="MULTIDRUG RESISTANCE PROTEIN MDTA"/>
    <property type="match status" value="1"/>
</dbReference>
<dbReference type="Pfam" id="PF25967">
    <property type="entry name" value="RND-MFP_C"/>
    <property type="match status" value="1"/>
</dbReference>
<feature type="domain" description="Multidrug resistance protein MdtA-like C-terminal permuted SH3" evidence="5">
    <location>
        <begin position="316"/>
        <end position="372"/>
    </location>
</feature>
<reference evidence="6 7" key="1">
    <citation type="submission" date="2021-04" db="EMBL/GenBank/DDBJ databases">
        <title>Genomics, taxonomy and metabolism of representatives of sulfur bacteria of the genus Thiothrix: Thiothrix fructosivorans QT, Thiothrix unzii A1T and three new species, Thiothrix subterranea sp. nov., Thiothrix litoralis sp. nov. and 'Candidatus Thiothrix anitrata' sp. nov.</title>
        <authorList>
            <person name="Ravin N.V."/>
            <person name="Smolyakov D."/>
            <person name="Rudenko T.S."/>
            <person name="Mardanov A.V."/>
            <person name="Beletsky A.V."/>
            <person name="Markov N.D."/>
            <person name="Fomenkov A.I."/>
            <person name="Roberts R.J."/>
            <person name="Karnachuk O.V."/>
            <person name="Novikov A."/>
            <person name="Grabovich M.Y."/>
        </authorList>
    </citation>
    <scope>NUCLEOTIDE SEQUENCE [LARGE SCALE GENOMIC DNA]</scope>
    <source>
        <strain evidence="6 7">AS</strain>
    </source>
</reference>
<evidence type="ECO:0000313" key="7">
    <source>
        <dbReference type="Proteomes" id="UP000672039"/>
    </source>
</evidence>
<dbReference type="Gene3D" id="2.40.30.170">
    <property type="match status" value="1"/>
</dbReference>
<dbReference type="InterPro" id="IPR006143">
    <property type="entry name" value="RND_pump_MFP"/>
</dbReference>
<dbReference type="Gene3D" id="2.40.420.20">
    <property type="match status" value="1"/>
</dbReference>
<evidence type="ECO:0000256" key="2">
    <source>
        <dbReference type="ARBA" id="ARBA00023054"/>
    </source>
</evidence>
<accession>A0ABX7WVM5</accession>
<evidence type="ECO:0000256" key="3">
    <source>
        <dbReference type="SAM" id="Coils"/>
    </source>
</evidence>
<comment type="similarity">
    <text evidence="1">Belongs to the membrane fusion protein (MFP) (TC 8.A.1) family.</text>
</comment>
<dbReference type="RefSeq" id="WP_210222652.1">
    <property type="nucleotide sequence ID" value="NZ_CP072801.1"/>
</dbReference>
<dbReference type="EMBL" id="CP072801">
    <property type="protein sequence ID" value="QTR46313.1"/>
    <property type="molecule type" value="Genomic_DNA"/>
</dbReference>
<organism evidence="6 7">
    <name type="scientific">Thiothrix litoralis</name>
    <dbReference type="NCBI Taxonomy" id="2891210"/>
    <lineage>
        <taxon>Bacteria</taxon>
        <taxon>Pseudomonadati</taxon>
        <taxon>Pseudomonadota</taxon>
        <taxon>Gammaproteobacteria</taxon>
        <taxon>Thiotrichales</taxon>
        <taxon>Thiotrichaceae</taxon>
        <taxon>Thiothrix</taxon>
    </lineage>
</organism>
<evidence type="ECO:0000259" key="5">
    <source>
        <dbReference type="Pfam" id="PF25967"/>
    </source>
</evidence>
<dbReference type="Proteomes" id="UP000672039">
    <property type="component" value="Chromosome"/>
</dbReference>
<dbReference type="InterPro" id="IPR030190">
    <property type="entry name" value="MacA_alpha-hairpin_sf"/>
</dbReference>
<evidence type="ECO:0000259" key="4">
    <source>
        <dbReference type="Pfam" id="PF25954"/>
    </source>
</evidence>